<reference evidence="2 3" key="1">
    <citation type="submission" date="2021-03" db="EMBL/GenBank/DDBJ databases">
        <title>Flavobacterium kribbensis sp. nov, an endophytic bacteria, isolated from soybean.</title>
        <authorList>
            <person name="Lee J."/>
            <person name="Seo J."/>
        </authorList>
    </citation>
    <scope>NUCLEOTIDE SEQUENCE [LARGE SCALE GENOMIC DNA]</scope>
    <source>
        <strain evidence="2 3">BB8</strain>
    </source>
</reference>
<proteinExistence type="predicted"/>
<protein>
    <submittedName>
        <fullName evidence="2">Uncharacterized protein</fullName>
    </submittedName>
</protein>
<name>A0ABX7Q7W6_9FLAO</name>
<sequence>MLIKRNKKYLLYRFFALHFFIIILGLLGKLQYENVFIMWILTVVLPNLIFLVLKNLSSINIHEDFIQLNFHVYIFKQQIEVYKYDDLIFTYKNEFEGKARDFKFRIYKKECEKSIISIGGLVDGFYDDEIKKMIIELNKKGIEVKTE</sequence>
<feature type="transmembrane region" description="Helical" evidence="1">
    <location>
        <begin position="36"/>
        <end position="53"/>
    </location>
</feature>
<keyword evidence="3" id="KW-1185">Reference proteome</keyword>
<organism evidence="2 3">
    <name type="scientific">Flavobacterium endoglycinae</name>
    <dbReference type="NCBI Taxonomy" id="2816357"/>
    <lineage>
        <taxon>Bacteria</taxon>
        <taxon>Pseudomonadati</taxon>
        <taxon>Bacteroidota</taxon>
        <taxon>Flavobacteriia</taxon>
        <taxon>Flavobacteriales</taxon>
        <taxon>Flavobacteriaceae</taxon>
        <taxon>Flavobacterium</taxon>
    </lineage>
</organism>
<dbReference type="RefSeq" id="WP_207294302.1">
    <property type="nucleotide sequence ID" value="NZ_CP071448.1"/>
</dbReference>
<keyword evidence="1" id="KW-1133">Transmembrane helix</keyword>
<evidence type="ECO:0000313" key="3">
    <source>
        <dbReference type="Proteomes" id="UP000663440"/>
    </source>
</evidence>
<dbReference type="EMBL" id="CP071448">
    <property type="protein sequence ID" value="QSW87037.1"/>
    <property type="molecule type" value="Genomic_DNA"/>
</dbReference>
<gene>
    <name evidence="2" type="ORF">J0383_12080</name>
</gene>
<keyword evidence="1" id="KW-0812">Transmembrane</keyword>
<evidence type="ECO:0000313" key="2">
    <source>
        <dbReference type="EMBL" id="QSW87037.1"/>
    </source>
</evidence>
<keyword evidence="1" id="KW-0472">Membrane</keyword>
<dbReference type="Proteomes" id="UP000663440">
    <property type="component" value="Chromosome"/>
</dbReference>
<feature type="transmembrane region" description="Helical" evidence="1">
    <location>
        <begin position="12"/>
        <end position="30"/>
    </location>
</feature>
<evidence type="ECO:0000256" key="1">
    <source>
        <dbReference type="SAM" id="Phobius"/>
    </source>
</evidence>
<accession>A0ABX7Q7W6</accession>